<accession>A0A067NUA8</accession>
<dbReference type="SUPFAM" id="SSF69593">
    <property type="entry name" value="Glycerol-3-phosphate (1)-acyltransferase"/>
    <property type="match status" value="1"/>
</dbReference>
<dbReference type="SMART" id="SM00563">
    <property type="entry name" value="PlsC"/>
    <property type="match status" value="1"/>
</dbReference>
<dbReference type="InParanoid" id="A0A067NUA8"/>
<evidence type="ECO:0000313" key="3">
    <source>
        <dbReference type="EMBL" id="KDQ30600.1"/>
    </source>
</evidence>
<dbReference type="PANTHER" id="PTHR10983:SF16">
    <property type="entry name" value="LYSOCARDIOLIPIN ACYLTRANSFERASE 1"/>
    <property type="match status" value="1"/>
</dbReference>
<dbReference type="FunCoup" id="A0A067NUA8">
    <property type="interactions" value="318"/>
</dbReference>
<proteinExistence type="predicted"/>
<dbReference type="Pfam" id="PF01553">
    <property type="entry name" value="Acyltransferase"/>
    <property type="match status" value="1"/>
</dbReference>
<dbReference type="Proteomes" id="UP000027073">
    <property type="component" value="Unassembled WGS sequence"/>
</dbReference>
<name>A0A067NUA8_PLEO1</name>
<keyword evidence="1" id="KW-1133">Transmembrane helix</keyword>
<gene>
    <name evidence="3" type="ORF">PLEOSDRAFT_1111400</name>
</gene>
<feature type="transmembrane region" description="Helical" evidence="1">
    <location>
        <begin position="397"/>
        <end position="414"/>
    </location>
</feature>
<sequence length="418" mass="47965">MASTNLQLHEVPVADRPPTPWLRRLKAIQFILIFDLGCLLNNACHFMLLPIRILPFRCTRGLYDEGIRYTKGAFGCLLILACQWFAPTTLSITFEEQGQGRLTKDEIDQIVSRDESGKVIGLKLPKKSVLIANHQMYADWWYAWCLAYFMDAQKDVFIVLKKSLKWLPIVGWGMQFFRFIFLARSWASDRVALARQLSRLGKQAQEEDKPFLFLLYPEGTLVSKDTRPISKKFAEKQGISDMKHTLLPRSTGLHHSLRSLVPRIPRLKLIDATVVYPGIPPMGYGQTYYTLRSIFMNGVPPPVIHIHLRVFDVGEEVPIGDLSSSNPSALPNLSSSKKIVETDIPEAEKTEFDLWLRNLWREKDLMFDAYHSAKRFASGGTTAPVEIPVRLRSSREVWDAFCFFLPVVLVTYVWRRFV</sequence>
<dbReference type="GO" id="GO:0036149">
    <property type="term" value="P:phosphatidylinositol acyl-chain remodeling"/>
    <property type="evidence" value="ECO:0007669"/>
    <property type="project" value="TreeGrafter"/>
</dbReference>
<dbReference type="GO" id="GO:0005783">
    <property type="term" value="C:endoplasmic reticulum"/>
    <property type="evidence" value="ECO:0007669"/>
    <property type="project" value="TreeGrafter"/>
</dbReference>
<dbReference type="InterPro" id="IPR002123">
    <property type="entry name" value="Plipid/glycerol_acylTrfase"/>
</dbReference>
<dbReference type="STRING" id="1137138.A0A067NUA8"/>
<evidence type="ECO:0000313" key="4">
    <source>
        <dbReference type="Proteomes" id="UP000027073"/>
    </source>
</evidence>
<protein>
    <recommendedName>
        <fullName evidence="2">Phospholipid/glycerol acyltransferase domain-containing protein</fullName>
    </recommendedName>
</protein>
<dbReference type="EMBL" id="KL198006">
    <property type="protein sequence ID" value="KDQ30600.1"/>
    <property type="molecule type" value="Genomic_DNA"/>
</dbReference>
<feature type="domain" description="Phospholipid/glycerol acyltransferase" evidence="2">
    <location>
        <begin position="128"/>
        <end position="254"/>
    </location>
</feature>
<dbReference type="VEuPathDB" id="FungiDB:PLEOSDRAFT_1111400"/>
<keyword evidence="1" id="KW-0472">Membrane</keyword>
<dbReference type="GO" id="GO:0016746">
    <property type="term" value="F:acyltransferase activity"/>
    <property type="evidence" value="ECO:0007669"/>
    <property type="project" value="InterPro"/>
</dbReference>
<evidence type="ECO:0000256" key="1">
    <source>
        <dbReference type="SAM" id="Phobius"/>
    </source>
</evidence>
<keyword evidence="1" id="KW-0812">Transmembrane</keyword>
<dbReference type="HOGENOM" id="CLU_041844_3_1_1"/>
<dbReference type="AlphaFoldDB" id="A0A067NUA8"/>
<dbReference type="PANTHER" id="PTHR10983">
    <property type="entry name" value="1-ACYLGLYCEROL-3-PHOSPHATE ACYLTRANSFERASE-RELATED"/>
    <property type="match status" value="1"/>
</dbReference>
<dbReference type="OrthoDB" id="189226at2759"/>
<organism evidence="3 4">
    <name type="scientific">Pleurotus ostreatus (strain PC15)</name>
    <name type="common">Oyster mushroom</name>
    <dbReference type="NCBI Taxonomy" id="1137138"/>
    <lineage>
        <taxon>Eukaryota</taxon>
        <taxon>Fungi</taxon>
        <taxon>Dikarya</taxon>
        <taxon>Basidiomycota</taxon>
        <taxon>Agaricomycotina</taxon>
        <taxon>Agaricomycetes</taxon>
        <taxon>Agaricomycetidae</taxon>
        <taxon>Agaricales</taxon>
        <taxon>Pleurotineae</taxon>
        <taxon>Pleurotaceae</taxon>
        <taxon>Pleurotus</taxon>
    </lineage>
</organism>
<evidence type="ECO:0000259" key="2">
    <source>
        <dbReference type="SMART" id="SM00563"/>
    </source>
</evidence>
<dbReference type="CDD" id="cd07990">
    <property type="entry name" value="LPLAT_LCLAT1-like"/>
    <property type="match status" value="1"/>
</dbReference>
<reference evidence="4" key="1">
    <citation type="journal article" date="2014" name="Proc. Natl. Acad. Sci. U.S.A.">
        <title>Extensive sampling of basidiomycete genomes demonstrates inadequacy of the white-rot/brown-rot paradigm for wood decay fungi.</title>
        <authorList>
            <person name="Riley R."/>
            <person name="Salamov A.A."/>
            <person name="Brown D.W."/>
            <person name="Nagy L.G."/>
            <person name="Floudas D."/>
            <person name="Held B.W."/>
            <person name="Levasseur A."/>
            <person name="Lombard V."/>
            <person name="Morin E."/>
            <person name="Otillar R."/>
            <person name="Lindquist E.A."/>
            <person name="Sun H."/>
            <person name="LaButti K.M."/>
            <person name="Schmutz J."/>
            <person name="Jabbour D."/>
            <person name="Luo H."/>
            <person name="Baker S.E."/>
            <person name="Pisabarro A.G."/>
            <person name="Walton J.D."/>
            <person name="Blanchette R.A."/>
            <person name="Henrissat B."/>
            <person name="Martin F."/>
            <person name="Cullen D."/>
            <person name="Hibbett D.S."/>
            <person name="Grigoriev I.V."/>
        </authorList>
    </citation>
    <scope>NUCLEOTIDE SEQUENCE [LARGE SCALE GENOMIC DNA]</scope>
    <source>
        <strain evidence="4">PC15</strain>
    </source>
</reference>